<proteinExistence type="predicted"/>
<dbReference type="VEuPathDB" id="FungiDB:BO71DRAFT_325378"/>
<evidence type="ECO:0000313" key="2">
    <source>
        <dbReference type="EMBL" id="PYH94408.1"/>
    </source>
</evidence>
<dbReference type="AlphaFoldDB" id="A0A319E1J0"/>
<dbReference type="Proteomes" id="UP000247810">
    <property type="component" value="Unassembled WGS sequence"/>
</dbReference>
<protein>
    <submittedName>
        <fullName evidence="2">Uncharacterized protein</fullName>
    </submittedName>
</protein>
<organism evidence="2 3">
    <name type="scientific">Aspergillus ellipticus CBS 707.79</name>
    <dbReference type="NCBI Taxonomy" id="1448320"/>
    <lineage>
        <taxon>Eukaryota</taxon>
        <taxon>Fungi</taxon>
        <taxon>Dikarya</taxon>
        <taxon>Ascomycota</taxon>
        <taxon>Pezizomycotina</taxon>
        <taxon>Eurotiomycetes</taxon>
        <taxon>Eurotiomycetidae</taxon>
        <taxon>Eurotiales</taxon>
        <taxon>Aspergillaceae</taxon>
        <taxon>Aspergillus</taxon>
        <taxon>Aspergillus subgen. Circumdati</taxon>
    </lineage>
</organism>
<sequence>MFYVAGSTHLDTRTREAAIGTPGHNHSSNKEAASKPTLRLTQSIGMFHP</sequence>
<feature type="region of interest" description="Disordered" evidence="1">
    <location>
        <begin position="13"/>
        <end position="49"/>
    </location>
</feature>
<reference evidence="2 3" key="1">
    <citation type="submission" date="2018-02" db="EMBL/GenBank/DDBJ databases">
        <title>The genomes of Aspergillus section Nigri reveals drivers in fungal speciation.</title>
        <authorList>
            <consortium name="DOE Joint Genome Institute"/>
            <person name="Vesth T.C."/>
            <person name="Nybo J."/>
            <person name="Theobald S."/>
            <person name="Brandl J."/>
            <person name="Frisvad J.C."/>
            <person name="Nielsen K.F."/>
            <person name="Lyhne E.K."/>
            <person name="Kogle M.E."/>
            <person name="Kuo A."/>
            <person name="Riley R."/>
            <person name="Clum A."/>
            <person name="Nolan M."/>
            <person name="Lipzen A."/>
            <person name="Salamov A."/>
            <person name="Henrissat B."/>
            <person name="Wiebenga A."/>
            <person name="De vries R.P."/>
            <person name="Grigoriev I.V."/>
            <person name="Mortensen U.H."/>
            <person name="Andersen M.R."/>
            <person name="Baker S.E."/>
        </authorList>
    </citation>
    <scope>NUCLEOTIDE SEQUENCE [LARGE SCALE GENOMIC DNA]</scope>
    <source>
        <strain evidence="2 3">CBS 707.79</strain>
    </source>
</reference>
<feature type="compositionally biased region" description="Polar residues" evidence="1">
    <location>
        <begin position="39"/>
        <end position="49"/>
    </location>
</feature>
<dbReference type="EMBL" id="KZ825871">
    <property type="protein sequence ID" value="PYH94408.1"/>
    <property type="molecule type" value="Genomic_DNA"/>
</dbReference>
<evidence type="ECO:0000256" key="1">
    <source>
        <dbReference type="SAM" id="MobiDB-lite"/>
    </source>
</evidence>
<evidence type="ECO:0000313" key="3">
    <source>
        <dbReference type="Proteomes" id="UP000247810"/>
    </source>
</evidence>
<accession>A0A319E1J0</accession>
<keyword evidence="3" id="KW-1185">Reference proteome</keyword>
<gene>
    <name evidence="2" type="ORF">BO71DRAFT_325378</name>
</gene>
<name>A0A319E1J0_9EURO</name>